<dbReference type="RefSeq" id="WP_307407866.1">
    <property type="nucleotide sequence ID" value="NZ_JAUSUR010000003.1"/>
</dbReference>
<dbReference type="Pfam" id="PF02485">
    <property type="entry name" value="Branch"/>
    <property type="match status" value="1"/>
</dbReference>
<accession>A0ABU0E308</accession>
<evidence type="ECO:0000256" key="3">
    <source>
        <dbReference type="ARBA" id="ARBA00022679"/>
    </source>
</evidence>
<protein>
    <recommendedName>
        <fullName evidence="8">Core-2/I-Branching enzyme</fullName>
    </recommendedName>
</protein>
<organism evidence="6 7">
    <name type="scientific">Breznakia pachnodae</name>
    <dbReference type="NCBI Taxonomy" id="265178"/>
    <lineage>
        <taxon>Bacteria</taxon>
        <taxon>Bacillati</taxon>
        <taxon>Bacillota</taxon>
        <taxon>Erysipelotrichia</taxon>
        <taxon>Erysipelotrichales</taxon>
        <taxon>Erysipelotrichaceae</taxon>
        <taxon>Breznakia</taxon>
    </lineage>
</organism>
<keyword evidence="5" id="KW-0325">Glycoprotein</keyword>
<evidence type="ECO:0000313" key="6">
    <source>
        <dbReference type="EMBL" id="MDQ0361277.1"/>
    </source>
</evidence>
<evidence type="ECO:0000256" key="1">
    <source>
        <dbReference type="ARBA" id="ARBA00004606"/>
    </source>
</evidence>
<evidence type="ECO:0000256" key="4">
    <source>
        <dbReference type="ARBA" id="ARBA00023136"/>
    </source>
</evidence>
<comment type="subcellular location">
    <subcellularLocation>
        <location evidence="1">Membrane</location>
        <topology evidence="1">Single-pass type II membrane protein</topology>
    </subcellularLocation>
</comment>
<dbReference type="InterPro" id="IPR003406">
    <property type="entry name" value="Glyco_trans_14"/>
</dbReference>
<evidence type="ECO:0000256" key="5">
    <source>
        <dbReference type="ARBA" id="ARBA00023180"/>
    </source>
</evidence>
<gene>
    <name evidence="6" type="ORF">J2S15_002024</name>
</gene>
<reference evidence="6 7" key="1">
    <citation type="submission" date="2023-07" db="EMBL/GenBank/DDBJ databases">
        <title>Genomic Encyclopedia of Type Strains, Phase IV (KMG-IV): sequencing the most valuable type-strain genomes for metagenomic binning, comparative biology and taxonomic classification.</title>
        <authorList>
            <person name="Goeker M."/>
        </authorList>
    </citation>
    <scope>NUCLEOTIDE SEQUENCE [LARGE SCALE GENOMIC DNA]</scope>
    <source>
        <strain evidence="6 7">DSM 16784</strain>
    </source>
</reference>
<evidence type="ECO:0000256" key="2">
    <source>
        <dbReference type="ARBA" id="ARBA00022676"/>
    </source>
</evidence>
<evidence type="ECO:0008006" key="8">
    <source>
        <dbReference type="Google" id="ProtNLM"/>
    </source>
</evidence>
<keyword evidence="4" id="KW-0472">Membrane</keyword>
<sequence>MKIAYLVHSYREYDELVETIDQLIKQGDHVFIMINDNDLREQIHFVYAESSKVHISSIQEFAQEGDLSMARGTILQMREAVGIGFDYYINLTDGMIPIKSRNDIVSYLEENNNNFYYVDRSEKEDSELRKKTLKYYPMTNLLSFPTGKVSRGFSKANASIFNTFGLRRKIEDEILIGSPYFILKHKTAVLLVEHFDYVSDTFKLSWYAEEVYIPTMLKKFNADDHINDDCRVLGPSGKWIESQGADKVTEDIIEKYPNALFAAKILAEEDPGLYQNYFDIYNS</sequence>
<comment type="caution">
    <text evidence="6">The sequence shown here is derived from an EMBL/GenBank/DDBJ whole genome shotgun (WGS) entry which is preliminary data.</text>
</comment>
<keyword evidence="3" id="KW-0808">Transferase</keyword>
<dbReference type="EMBL" id="JAUSUR010000003">
    <property type="protein sequence ID" value="MDQ0361277.1"/>
    <property type="molecule type" value="Genomic_DNA"/>
</dbReference>
<keyword evidence="7" id="KW-1185">Reference proteome</keyword>
<keyword evidence="2" id="KW-0328">Glycosyltransferase</keyword>
<evidence type="ECO:0000313" key="7">
    <source>
        <dbReference type="Proteomes" id="UP001230220"/>
    </source>
</evidence>
<name>A0ABU0E308_9FIRM</name>
<dbReference type="Proteomes" id="UP001230220">
    <property type="component" value="Unassembled WGS sequence"/>
</dbReference>
<proteinExistence type="predicted"/>